<name>A0ABU4E838_9ENTR</name>
<dbReference type="RefSeq" id="WP_317679441.1">
    <property type="nucleotide sequence ID" value="NZ_DAIRID010000001.1"/>
</dbReference>
<comment type="caution">
    <text evidence="1">The sequence shown here is derived from an EMBL/GenBank/DDBJ whole genome shotgun (WGS) entry which is preliminary data.</text>
</comment>
<sequence length="74" mass="8658">MPTRQDIQDITTTTEHLYALLEVISQQYKSINSYQMENLVEIAYLLSAKVNTWAVKEEKIVLSIEEQQRNGKRD</sequence>
<accession>A0ABU4E838</accession>
<evidence type="ECO:0000313" key="2">
    <source>
        <dbReference type="Proteomes" id="UP001187066"/>
    </source>
</evidence>
<reference evidence="1 2" key="1">
    <citation type="submission" date="2023-10" db="EMBL/GenBank/DDBJ databases">
        <authorList>
            <person name="Dale J."/>
        </authorList>
    </citation>
    <scope>NUCLEOTIDE SEQUENCE [LARGE SCALE GENOMIC DNA]</scope>
    <source>
        <strain evidence="1 2">2023EL-00970</strain>
    </source>
</reference>
<keyword evidence="2" id="KW-1185">Reference proteome</keyword>
<protein>
    <submittedName>
        <fullName evidence="1">Uncharacterized protein</fullName>
    </submittedName>
</protein>
<dbReference type="EMBL" id="JAWLOF010000023">
    <property type="protein sequence ID" value="MDV7025236.1"/>
    <property type="molecule type" value="Genomic_DNA"/>
</dbReference>
<evidence type="ECO:0000313" key="1">
    <source>
        <dbReference type="EMBL" id="MDV7025236.1"/>
    </source>
</evidence>
<gene>
    <name evidence="1" type="ORF">R4P48_21500</name>
</gene>
<proteinExistence type="predicted"/>
<dbReference type="Proteomes" id="UP001187066">
    <property type="component" value="Unassembled WGS sequence"/>
</dbReference>
<organism evidence="1 2">
    <name type="scientific">Atlantibacter subterraneus</name>
    <dbReference type="NCBI Taxonomy" id="255519"/>
    <lineage>
        <taxon>Bacteria</taxon>
        <taxon>Pseudomonadati</taxon>
        <taxon>Pseudomonadota</taxon>
        <taxon>Gammaproteobacteria</taxon>
        <taxon>Enterobacterales</taxon>
        <taxon>Enterobacteriaceae</taxon>
        <taxon>Atlantibacter</taxon>
    </lineage>
</organism>